<dbReference type="eggNOG" id="COG4194">
    <property type="taxonomic scope" value="Bacteria"/>
</dbReference>
<keyword evidence="1" id="KW-0472">Membrane</keyword>
<dbReference type="InterPro" id="IPR012867">
    <property type="entry name" value="DUF1648"/>
</dbReference>
<feature type="transmembrane region" description="Helical" evidence="1">
    <location>
        <begin position="20"/>
        <end position="40"/>
    </location>
</feature>
<dbReference type="KEGG" id="oih:OB2537"/>
<feature type="transmembrane region" description="Helical" evidence="1">
    <location>
        <begin position="61"/>
        <end position="85"/>
    </location>
</feature>
<dbReference type="Proteomes" id="UP000000822">
    <property type="component" value="Chromosome"/>
</dbReference>
<dbReference type="EMBL" id="BA000028">
    <property type="protein sequence ID" value="BAC14493.1"/>
    <property type="molecule type" value="Genomic_DNA"/>
</dbReference>
<organism evidence="3 4">
    <name type="scientific">Oceanobacillus iheyensis (strain DSM 14371 / CIP 107618 / JCM 11309 / KCTC 3954 / HTE831)</name>
    <dbReference type="NCBI Taxonomy" id="221109"/>
    <lineage>
        <taxon>Bacteria</taxon>
        <taxon>Bacillati</taxon>
        <taxon>Bacillota</taxon>
        <taxon>Bacilli</taxon>
        <taxon>Bacillales</taxon>
        <taxon>Bacillaceae</taxon>
        <taxon>Oceanobacillus</taxon>
    </lineage>
</organism>
<accession>Q8ENE6</accession>
<dbReference type="Pfam" id="PF07853">
    <property type="entry name" value="DUF1648"/>
    <property type="match status" value="1"/>
</dbReference>
<keyword evidence="1" id="KW-1133">Transmembrane helix</keyword>
<proteinExistence type="predicted"/>
<dbReference type="AlphaFoldDB" id="Q8ENE6"/>
<evidence type="ECO:0000313" key="4">
    <source>
        <dbReference type="Proteomes" id="UP000000822"/>
    </source>
</evidence>
<dbReference type="HOGENOM" id="CLU_120972_0_0_9"/>
<keyword evidence="4" id="KW-1185">Reference proteome</keyword>
<evidence type="ECO:0000259" key="2">
    <source>
        <dbReference type="Pfam" id="PF07853"/>
    </source>
</evidence>
<gene>
    <name evidence="3" type="ordered locus">OB2537</name>
</gene>
<evidence type="ECO:0000256" key="1">
    <source>
        <dbReference type="SAM" id="Phobius"/>
    </source>
</evidence>
<dbReference type="RefSeq" id="WP_011066930.1">
    <property type="nucleotide sequence ID" value="NC_004193.1"/>
</dbReference>
<evidence type="ECO:0000313" key="3">
    <source>
        <dbReference type="EMBL" id="BAC14493.1"/>
    </source>
</evidence>
<reference evidence="3 4" key="2">
    <citation type="journal article" date="2002" name="Nucleic Acids Res.">
        <title>Genome sequence of Oceanobacillus iheyensis isolated from the Iheya Ridge and its unexpected adaptive capabilities to extreme environments.</title>
        <authorList>
            <person name="Takami H."/>
            <person name="Takaki Y."/>
            <person name="Uchiyama I."/>
        </authorList>
    </citation>
    <scope>NUCLEOTIDE SEQUENCE [LARGE SCALE GENOMIC DNA]</scope>
    <source>
        <strain evidence="4">DSM 14371 / CIP 107618 / JCM 11309 / KCTC 3954 / HTE831</strain>
    </source>
</reference>
<sequence>MKANPMINVPSTRLEKSIHIITYTLLGLLYLFVALQYNSLPEQIPAHYNFSGEITRTMSKGGIWIFPIITTIFAFVFSFLGKVPYVSNYPLKVTEENAEPVYKEGRLMLASLGLFLVLFMGSEKL</sequence>
<keyword evidence="1" id="KW-0812">Transmembrane</keyword>
<dbReference type="OrthoDB" id="9808690at2"/>
<feature type="domain" description="DUF1648" evidence="2">
    <location>
        <begin position="25"/>
        <end position="70"/>
    </location>
</feature>
<protein>
    <recommendedName>
        <fullName evidence="2">DUF1648 domain-containing protein</fullName>
    </recommendedName>
</protein>
<name>Q8ENE6_OCEIH</name>
<reference evidence="3 4" key="1">
    <citation type="journal article" date="2001" name="FEMS Microbiol. Lett.">
        <title>Oceanobacillus iheyensis gen. nov., sp. nov., a deep-sea extremely halotolerant and alkaliphilic species isolated from a depth of 1050 m on the Iheya Ridge.</title>
        <authorList>
            <person name="Lu J."/>
            <person name="Nogi Y."/>
            <person name="Takami H."/>
        </authorList>
    </citation>
    <scope>NUCLEOTIDE SEQUENCE [LARGE SCALE GENOMIC DNA]</scope>
    <source>
        <strain evidence="4">DSM 14371 / CIP 107618 / JCM 11309 / KCTC 3954 / HTE831</strain>
    </source>
</reference>
<dbReference type="STRING" id="221109.gene:10734789"/>